<proteinExistence type="predicted"/>
<dbReference type="Pfam" id="PF18845">
    <property type="entry name" value="baeRF_family3"/>
    <property type="match status" value="1"/>
</dbReference>
<sequence>MNHLPGDVLVALLADQEPPCLSLYQPTHRSHPDNAQDVIRYGNLLKEMELSLQQKFRGKDTRAMMEPFHALERNTEFWNHALDGLAVFGGSGRFEVFKLQRPVPELAIVADSFHLKPLLRIYQSTDRYQVLVLNRDGVKLFEGNRDMLDEVALSADVPQAMQDVTGEIDAQPDTLVHGTVPGRGSVVHTGRGAKTDVIDTETEKFFRAVDRAILEHYSKPSGLPLMLAALPQYHALFHRVSHNPFLMKEGIEINADAIDADALRARAWQTVEPDYAADLVQLGEQFHNARAKGQSNDDLSDVAAAAVHGRVETLLVEAERHIPGRMEAATARIAFDELAHPEIDDLLDDVAEEVLKKGGNVLVVPKARMPTQSGLAAIYRF</sequence>
<evidence type="ECO:0000313" key="2">
    <source>
        <dbReference type="Proteomes" id="UP000285190"/>
    </source>
</evidence>
<accession>A0A418X6Q9</accession>
<protein>
    <submittedName>
        <fullName evidence="1">Uncharacterized protein</fullName>
    </submittedName>
</protein>
<reference evidence="1 2" key="1">
    <citation type="submission" date="2018-09" db="EMBL/GenBank/DDBJ databases">
        <authorList>
            <person name="Zhu H."/>
        </authorList>
    </citation>
    <scope>NUCLEOTIDE SEQUENCE [LARGE SCALE GENOMIC DNA]</scope>
    <source>
        <strain evidence="1 2">K2R10-39</strain>
    </source>
</reference>
<dbReference type="RefSeq" id="WP_119742278.1">
    <property type="nucleotide sequence ID" value="NZ_QYUN01000002.1"/>
</dbReference>
<dbReference type="EMBL" id="QYUN01000002">
    <property type="protein sequence ID" value="RJG08150.1"/>
    <property type="molecule type" value="Genomic_DNA"/>
</dbReference>
<keyword evidence="2" id="KW-1185">Reference proteome</keyword>
<comment type="caution">
    <text evidence="1">The sequence shown here is derived from an EMBL/GenBank/DDBJ whole genome shotgun (WGS) entry which is preliminary data.</text>
</comment>
<gene>
    <name evidence="1" type="ORF">D3870_16950</name>
</gene>
<dbReference type="OrthoDB" id="4393931at2"/>
<dbReference type="InterPro" id="IPR041289">
    <property type="entry name" value="Bact_RF_family3"/>
</dbReference>
<evidence type="ECO:0000313" key="1">
    <source>
        <dbReference type="EMBL" id="RJG08150.1"/>
    </source>
</evidence>
<organism evidence="1 2">
    <name type="scientific">Noviherbaspirillum cavernae</name>
    <dbReference type="NCBI Taxonomy" id="2320862"/>
    <lineage>
        <taxon>Bacteria</taxon>
        <taxon>Pseudomonadati</taxon>
        <taxon>Pseudomonadota</taxon>
        <taxon>Betaproteobacteria</taxon>
        <taxon>Burkholderiales</taxon>
        <taxon>Oxalobacteraceae</taxon>
        <taxon>Noviherbaspirillum</taxon>
    </lineage>
</organism>
<name>A0A418X6Q9_9BURK</name>
<dbReference type="AlphaFoldDB" id="A0A418X6Q9"/>
<dbReference type="Proteomes" id="UP000285190">
    <property type="component" value="Unassembled WGS sequence"/>
</dbReference>